<evidence type="ECO:0000313" key="2">
    <source>
        <dbReference type="Proteomes" id="UP000055024"/>
    </source>
</evidence>
<reference evidence="1 2" key="1">
    <citation type="submission" date="2015-01" db="EMBL/GenBank/DDBJ databases">
        <title>Evolution of Trichinella species and genotypes.</title>
        <authorList>
            <person name="Korhonen P.K."/>
            <person name="Edoardo P."/>
            <person name="Giuseppe L.R."/>
            <person name="Gasser R.B."/>
        </authorList>
    </citation>
    <scope>NUCLEOTIDE SEQUENCE [LARGE SCALE GENOMIC DNA]</scope>
    <source>
        <strain evidence="1">ISS1029</strain>
    </source>
</reference>
<proteinExistence type="predicted"/>
<feature type="non-terminal residue" evidence="1">
    <location>
        <position position="170"/>
    </location>
</feature>
<gene>
    <name evidence="1" type="ORF">T11_9332</name>
</gene>
<name>A0A0V1H1G4_9BILA</name>
<keyword evidence="2" id="KW-1185">Reference proteome</keyword>
<accession>A0A0V1H1G4</accession>
<dbReference type="EMBL" id="JYDP01000164">
    <property type="protein sequence ID" value="KRZ04461.1"/>
    <property type="molecule type" value="Genomic_DNA"/>
</dbReference>
<dbReference type="AlphaFoldDB" id="A0A0V1H1G4"/>
<protein>
    <submittedName>
        <fullName evidence="1">Uncharacterized protein</fullName>
    </submittedName>
</protein>
<organism evidence="1 2">
    <name type="scientific">Trichinella zimbabwensis</name>
    <dbReference type="NCBI Taxonomy" id="268475"/>
    <lineage>
        <taxon>Eukaryota</taxon>
        <taxon>Metazoa</taxon>
        <taxon>Ecdysozoa</taxon>
        <taxon>Nematoda</taxon>
        <taxon>Enoplea</taxon>
        <taxon>Dorylaimia</taxon>
        <taxon>Trichinellida</taxon>
        <taxon>Trichinellidae</taxon>
        <taxon>Trichinella</taxon>
    </lineage>
</organism>
<dbReference type="Proteomes" id="UP000055024">
    <property type="component" value="Unassembled WGS sequence"/>
</dbReference>
<evidence type="ECO:0000313" key="1">
    <source>
        <dbReference type="EMBL" id="KRZ04461.1"/>
    </source>
</evidence>
<comment type="caution">
    <text evidence="1">The sequence shown here is derived from an EMBL/GenBank/DDBJ whole genome shotgun (WGS) entry which is preliminary data.</text>
</comment>
<sequence length="170" mass="18661">MDRILGERKGRHAIQSIRAVQDSNATKMNSVEFTGAAKHNSFADQQRCYKASVGVLQMANTIHLTGDPVDAISGRPATNGGASTLPNVYFFKNLCKFLSNPLGIHTRREVCGGSFVMFEWPVGRLMTGAAATTVRSSCGLRTIFYTRILRRPSSSCSRRHSNEIFTRCGS</sequence>